<evidence type="ECO:0000313" key="2">
    <source>
        <dbReference type="EMBL" id="ETO22322.1"/>
    </source>
</evidence>
<reference evidence="2 3" key="1">
    <citation type="journal article" date="2013" name="Curr. Biol.">
        <title>The Genome of the Foraminiferan Reticulomyxa filosa.</title>
        <authorList>
            <person name="Glockner G."/>
            <person name="Hulsmann N."/>
            <person name="Schleicher M."/>
            <person name="Noegel A.A."/>
            <person name="Eichinger L."/>
            <person name="Gallinger C."/>
            <person name="Pawlowski J."/>
            <person name="Sierra R."/>
            <person name="Euteneuer U."/>
            <person name="Pillet L."/>
            <person name="Moustafa A."/>
            <person name="Platzer M."/>
            <person name="Groth M."/>
            <person name="Szafranski K."/>
            <person name="Schliwa M."/>
        </authorList>
    </citation>
    <scope>NUCLEOTIDE SEQUENCE [LARGE SCALE GENOMIC DNA]</scope>
</reference>
<evidence type="ECO:0000313" key="3">
    <source>
        <dbReference type="Proteomes" id="UP000023152"/>
    </source>
</evidence>
<name>X6NAI6_RETFI</name>
<organism evidence="2 3">
    <name type="scientific">Reticulomyxa filosa</name>
    <dbReference type="NCBI Taxonomy" id="46433"/>
    <lineage>
        <taxon>Eukaryota</taxon>
        <taxon>Sar</taxon>
        <taxon>Rhizaria</taxon>
        <taxon>Retaria</taxon>
        <taxon>Foraminifera</taxon>
        <taxon>Monothalamids</taxon>
        <taxon>Reticulomyxidae</taxon>
        <taxon>Reticulomyxa</taxon>
    </lineage>
</organism>
<feature type="transmembrane region" description="Helical" evidence="1">
    <location>
        <begin position="7"/>
        <end position="27"/>
    </location>
</feature>
<evidence type="ECO:0000256" key="1">
    <source>
        <dbReference type="SAM" id="Phobius"/>
    </source>
</evidence>
<proteinExistence type="predicted"/>
<dbReference type="Proteomes" id="UP000023152">
    <property type="component" value="Unassembled WGS sequence"/>
</dbReference>
<accession>X6NAI6</accession>
<protein>
    <submittedName>
        <fullName evidence="2">Uncharacterized protein</fullName>
    </submittedName>
</protein>
<dbReference type="AlphaFoldDB" id="X6NAI6"/>
<keyword evidence="1" id="KW-1133">Transmembrane helix</keyword>
<gene>
    <name evidence="2" type="ORF">RFI_14876</name>
</gene>
<comment type="caution">
    <text evidence="2">The sequence shown here is derived from an EMBL/GenBank/DDBJ whole genome shotgun (WGS) entry which is preliminary data.</text>
</comment>
<feature type="transmembrane region" description="Helical" evidence="1">
    <location>
        <begin position="67"/>
        <end position="85"/>
    </location>
</feature>
<dbReference type="EMBL" id="ASPP01010830">
    <property type="protein sequence ID" value="ETO22322.1"/>
    <property type="molecule type" value="Genomic_DNA"/>
</dbReference>
<sequence>MRHCAFFYFLFFILNLFIYLFAYSGYIVTTKSVIDYPCTPFLIQLKKKKKKTKYVVNMLEGSERDGMLHQMFIAFFVLQMSAVQGEKKKKQQKQKQNVLTSFLDKKVLSWTYLYINDDKSMELRPIICLIPGIPFVVCEVPTHTYIQLLCPKKKKKSE</sequence>
<keyword evidence="1" id="KW-0812">Transmembrane</keyword>
<keyword evidence="1" id="KW-0472">Membrane</keyword>
<keyword evidence="3" id="KW-1185">Reference proteome</keyword>